<feature type="signal peptide" evidence="7">
    <location>
        <begin position="1"/>
        <end position="22"/>
    </location>
</feature>
<keyword evidence="4 7" id="KW-0574">Periplasm</keyword>
<reference evidence="10 11" key="1">
    <citation type="submission" date="2018-06" db="EMBL/GenBank/DDBJ databases">
        <title>Three novel Pseudomonas species isolated from symptomatic oak.</title>
        <authorList>
            <person name="Bueno-Gonzalez V."/>
            <person name="Brady C."/>
        </authorList>
    </citation>
    <scope>NUCLEOTIDE SEQUENCE [LARGE SCALE GENOMIC DNA]</scope>
    <source>
        <strain evidence="10 11">P17C</strain>
    </source>
</reference>
<evidence type="ECO:0000256" key="6">
    <source>
        <dbReference type="ARBA" id="ARBA00023284"/>
    </source>
</evidence>
<feature type="chain" id="PRO_5021040836" description="Thiol:disulfide interchange protein" evidence="7">
    <location>
        <begin position="23"/>
        <end position="242"/>
    </location>
</feature>
<evidence type="ECO:0000256" key="1">
    <source>
        <dbReference type="ARBA" id="ARBA00004418"/>
    </source>
</evidence>
<dbReference type="Gene3D" id="3.40.30.10">
    <property type="entry name" value="Glutaredoxin"/>
    <property type="match status" value="1"/>
</dbReference>
<dbReference type="InterPro" id="IPR009094">
    <property type="entry name" value="DiS-bond_isomerase_DsbC/G_N_sf"/>
</dbReference>
<dbReference type="InterPro" id="IPR033954">
    <property type="entry name" value="DiS-bond_Isoase_DsbC/G"/>
</dbReference>
<keyword evidence="10" id="KW-0413">Isomerase</keyword>
<dbReference type="PANTHER" id="PTHR35272">
    <property type="entry name" value="THIOL:DISULFIDE INTERCHANGE PROTEIN DSBC-RELATED"/>
    <property type="match status" value="1"/>
</dbReference>
<evidence type="ECO:0000259" key="9">
    <source>
        <dbReference type="Pfam" id="PF13098"/>
    </source>
</evidence>
<dbReference type="GO" id="GO:0016853">
    <property type="term" value="F:isomerase activity"/>
    <property type="evidence" value="ECO:0007669"/>
    <property type="project" value="UniProtKB-KW"/>
</dbReference>
<keyword evidence="3 7" id="KW-0732">Signal</keyword>
<keyword evidence="5" id="KW-1015">Disulfide bond</keyword>
<dbReference type="Proteomes" id="UP000292639">
    <property type="component" value="Unassembled WGS sequence"/>
</dbReference>
<comment type="caution">
    <text evidence="10">The sequence shown here is derived from an EMBL/GenBank/DDBJ whole genome shotgun (WGS) entry which is preliminary data.</text>
</comment>
<gene>
    <name evidence="10" type="ORF">DNJ96_18285</name>
</gene>
<dbReference type="AlphaFoldDB" id="A0A4Q9QYV1"/>
<accession>A0A4Q9QYV1</accession>
<sequence>MRLFPAVLTAALAFSAASLALAIEPDQAIRETLRQVQPDLAIESIAESPMNGLYQVQLDGGRQLYASADGQFLIQGYLFQFKDGQASNLTEKAQSEALARTIDAIPEKEMVIFAPKSPKTHITVFTDTDCGYCQKLHSEVAELNRRGVEVRYLAFPRQGLGSPGAKALASVWCAKDRQAAMNKAKARESIPELQCDNPIAKQYELGQMAGVQGTPAIILANGQMIPGYQPAPQLAELALSAR</sequence>
<keyword evidence="11" id="KW-1185">Reference proteome</keyword>
<dbReference type="CDD" id="cd03020">
    <property type="entry name" value="DsbA_DsbC_DsbG"/>
    <property type="match status" value="1"/>
</dbReference>
<dbReference type="InterPro" id="IPR051470">
    <property type="entry name" value="Thiol:disulfide_interchange"/>
</dbReference>
<evidence type="ECO:0000259" key="8">
    <source>
        <dbReference type="Pfam" id="PF10411"/>
    </source>
</evidence>
<keyword evidence="6 7" id="KW-0676">Redox-active center</keyword>
<evidence type="ECO:0000256" key="5">
    <source>
        <dbReference type="ARBA" id="ARBA00023157"/>
    </source>
</evidence>
<dbReference type="Pfam" id="PF10411">
    <property type="entry name" value="DsbC_N"/>
    <property type="match status" value="1"/>
</dbReference>
<evidence type="ECO:0000313" key="10">
    <source>
        <dbReference type="EMBL" id="TBU88521.1"/>
    </source>
</evidence>
<dbReference type="GO" id="GO:0042597">
    <property type="term" value="C:periplasmic space"/>
    <property type="evidence" value="ECO:0007669"/>
    <property type="project" value="UniProtKB-SubCell"/>
</dbReference>
<dbReference type="RefSeq" id="WP_131185844.1">
    <property type="nucleotide sequence ID" value="NZ_QJUO01000037.1"/>
</dbReference>
<dbReference type="PANTHER" id="PTHR35272:SF3">
    <property type="entry name" value="THIOL:DISULFIDE INTERCHANGE PROTEIN DSBC"/>
    <property type="match status" value="1"/>
</dbReference>
<dbReference type="SUPFAM" id="SSF52833">
    <property type="entry name" value="Thioredoxin-like"/>
    <property type="match status" value="1"/>
</dbReference>
<dbReference type="InterPro" id="IPR012336">
    <property type="entry name" value="Thioredoxin-like_fold"/>
</dbReference>
<feature type="domain" description="Disulphide bond isomerase DsbC/G N-terminal" evidence="8">
    <location>
        <begin position="22"/>
        <end position="91"/>
    </location>
</feature>
<comment type="similarity">
    <text evidence="2 7">Belongs to the thioredoxin family. DsbC subfamily.</text>
</comment>
<dbReference type="InterPro" id="IPR018950">
    <property type="entry name" value="DiS-bond_isomerase_DsbC/G_N"/>
</dbReference>
<dbReference type="InterPro" id="IPR036249">
    <property type="entry name" value="Thioredoxin-like_sf"/>
</dbReference>
<proteinExistence type="inferred from homology"/>
<evidence type="ECO:0000256" key="7">
    <source>
        <dbReference type="RuleBase" id="RU364038"/>
    </source>
</evidence>
<dbReference type="Pfam" id="PF13098">
    <property type="entry name" value="Thioredoxin_2"/>
    <property type="match status" value="1"/>
</dbReference>
<dbReference type="EMBL" id="QJUP01000038">
    <property type="protein sequence ID" value="TBU88521.1"/>
    <property type="molecule type" value="Genomic_DNA"/>
</dbReference>
<dbReference type="SUPFAM" id="SSF54423">
    <property type="entry name" value="DsbC/DsbG N-terminal domain-like"/>
    <property type="match status" value="1"/>
</dbReference>
<evidence type="ECO:0000256" key="4">
    <source>
        <dbReference type="ARBA" id="ARBA00022764"/>
    </source>
</evidence>
<name>A0A4Q9QYV1_9GAMM</name>
<evidence type="ECO:0000256" key="2">
    <source>
        <dbReference type="ARBA" id="ARBA00009813"/>
    </source>
</evidence>
<comment type="function">
    <text evidence="7">Required for disulfide bond formation in some periplasmic proteins. Acts by transferring its disulfide bond to other proteins and is reduced in the process.</text>
</comment>
<evidence type="ECO:0000313" key="11">
    <source>
        <dbReference type="Proteomes" id="UP000292639"/>
    </source>
</evidence>
<protein>
    <recommendedName>
        <fullName evidence="7">Thiol:disulfide interchange protein</fullName>
    </recommendedName>
</protein>
<feature type="domain" description="Thioredoxin-like fold" evidence="9">
    <location>
        <begin position="119"/>
        <end position="236"/>
    </location>
</feature>
<evidence type="ECO:0000256" key="3">
    <source>
        <dbReference type="ARBA" id="ARBA00022729"/>
    </source>
</evidence>
<comment type="subcellular location">
    <subcellularLocation>
        <location evidence="1 7">Periplasm</location>
    </subcellularLocation>
</comment>
<dbReference type="Gene3D" id="3.10.450.70">
    <property type="entry name" value="Disulphide bond isomerase, DsbC/G, N-terminal"/>
    <property type="match status" value="1"/>
</dbReference>
<organism evidence="10 11">
    <name type="scientific">Stutzerimonas kirkiae</name>
    <dbReference type="NCBI Taxonomy" id="2211392"/>
    <lineage>
        <taxon>Bacteria</taxon>
        <taxon>Pseudomonadati</taxon>
        <taxon>Pseudomonadota</taxon>
        <taxon>Gammaproteobacteria</taxon>
        <taxon>Pseudomonadales</taxon>
        <taxon>Pseudomonadaceae</taxon>
        <taxon>Stutzerimonas</taxon>
    </lineage>
</organism>